<dbReference type="GO" id="GO:0000150">
    <property type="term" value="F:DNA strand exchange activity"/>
    <property type="evidence" value="ECO:0007669"/>
    <property type="project" value="InterPro"/>
</dbReference>
<evidence type="ECO:0000259" key="2">
    <source>
        <dbReference type="PROSITE" id="PS51737"/>
    </source>
</evidence>
<dbReference type="OrthoDB" id="4322805at2"/>
<name>A0A4U0NWH0_9ACTN</name>
<comment type="caution">
    <text evidence="3">The sequence shown here is derived from an EMBL/GenBank/DDBJ whole genome shotgun (WGS) entry which is preliminary data.</text>
</comment>
<accession>A0A4U0NWH0</accession>
<feature type="region of interest" description="Disordered" evidence="1">
    <location>
        <begin position="1"/>
        <end position="22"/>
    </location>
</feature>
<dbReference type="Proteomes" id="UP000308697">
    <property type="component" value="Unassembled WGS sequence"/>
</dbReference>
<reference evidence="3 4" key="1">
    <citation type="submission" date="2019-04" db="EMBL/GenBank/DDBJ databases">
        <title>Streptomyces piniterrae sp. nov., a heliquinomycin-producing actinomycete isolated from rhizosphere soil of Pinus yunnanensis.</title>
        <authorList>
            <person name="Zhuang X."/>
            <person name="Zhao J."/>
        </authorList>
    </citation>
    <scope>NUCLEOTIDE SEQUENCE [LARGE SCALE GENOMIC DNA]</scope>
    <source>
        <strain evidence="4">jys28</strain>
    </source>
</reference>
<feature type="domain" description="Recombinase" evidence="2">
    <location>
        <begin position="1"/>
        <end position="96"/>
    </location>
</feature>
<dbReference type="EMBL" id="SUMB01000001">
    <property type="protein sequence ID" value="TJZ59146.1"/>
    <property type="molecule type" value="Genomic_DNA"/>
</dbReference>
<proteinExistence type="predicted"/>
<protein>
    <recommendedName>
        <fullName evidence="2">Recombinase domain-containing protein</fullName>
    </recommendedName>
</protein>
<dbReference type="Gene3D" id="3.90.1750.20">
    <property type="entry name" value="Putative Large Serine Recombinase, Chain B, Domain 2"/>
    <property type="match status" value="1"/>
</dbReference>
<dbReference type="Pfam" id="PF07508">
    <property type="entry name" value="Recombinase"/>
    <property type="match status" value="1"/>
</dbReference>
<dbReference type="PROSITE" id="PS51737">
    <property type="entry name" value="RECOMBINASE_DNA_BIND"/>
    <property type="match status" value="1"/>
</dbReference>
<gene>
    <name evidence="3" type="ORF">FCH28_03250</name>
</gene>
<dbReference type="GO" id="GO:0003677">
    <property type="term" value="F:DNA binding"/>
    <property type="evidence" value="ECO:0007669"/>
    <property type="project" value="InterPro"/>
</dbReference>
<sequence length="101" mass="11818">MGIQHRQDIQRRRNQAPAARTWSSTMTAKMLRNPRYAGMVSYAGRHRVQAATAGDGWPLVLFDDEGRPLLGTWETIVTPKIWSQVQFEWQHRRQSNENQER</sequence>
<dbReference type="InterPro" id="IPR011109">
    <property type="entry name" value="DNA_bind_recombinase_dom"/>
</dbReference>
<evidence type="ECO:0000313" key="3">
    <source>
        <dbReference type="EMBL" id="TJZ59146.1"/>
    </source>
</evidence>
<evidence type="ECO:0000256" key="1">
    <source>
        <dbReference type="SAM" id="MobiDB-lite"/>
    </source>
</evidence>
<feature type="compositionally biased region" description="Basic and acidic residues" evidence="1">
    <location>
        <begin position="1"/>
        <end position="11"/>
    </location>
</feature>
<evidence type="ECO:0000313" key="4">
    <source>
        <dbReference type="Proteomes" id="UP000308697"/>
    </source>
</evidence>
<organism evidence="3 4">
    <name type="scientific">Streptomyces piniterrae</name>
    <dbReference type="NCBI Taxonomy" id="2571125"/>
    <lineage>
        <taxon>Bacteria</taxon>
        <taxon>Bacillati</taxon>
        <taxon>Actinomycetota</taxon>
        <taxon>Actinomycetes</taxon>
        <taxon>Kitasatosporales</taxon>
        <taxon>Streptomycetaceae</taxon>
        <taxon>Streptomyces</taxon>
    </lineage>
</organism>
<dbReference type="AlphaFoldDB" id="A0A4U0NWH0"/>
<dbReference type="InterPro" id="IPR038109">
    <property type="entry name" value="DNA_bind_recomb_sf"/>
</dbReference>
<keyword evidence="4" id="KW-1185">Reference proteome</keyword>